<keyword evidence="4" id="KW-1185">Reference proteome</keyword>
<gene>
    <name evidence="3" type="ORF">EVOR1521_LOCUS29688</name>
</gene>
<sequence>MDPELLAKLSRRLRAVEGDAAKMPPSSRCPTESKVPGRLQCPRSWYMPRQESSESDMDSPGIRPKKVRDWVQERNAVMVPEWVVEGCRSYPMERCTTAPAWYPRTGASSAREVCFDEEVQVESEAQLQRRLQQAEKERNLAEAQVAKAEEASRHWGQHLASEALRLGSTWSELRDSQQAADGQ</sequence>
<reference evidence="3" key="1">
    <citation type="submission" date="2023-08" db="EMBL/GenBank/DDBJ databases">
        <authorList>
            <person name="Chen Y."/>
            <person name="Shah S."/>
            <person name="Dougan E. K."/>
            <person name="Thang M."/>
            <person name="Chan C."/>
        </authorList>
    </citation>
    <scope>NUCLEOTIDE SEQUENCE</scope>
</reference>
<keyword evidence="1" id="KW-0175">Coiled coil</keyword>
<dbReference type="EMBL" id="CAUJNA010003706">
    <property type="protein sequence ID" value="CAJ1408189.1"/>
    <property type="molecule type" value="Genomic_DNA"/>
</dbReference>
<name>A0AA36JNB3_9DINO</name>
<organism evidence="3 4">
    <name type="scientific">Effrenium voratum</name>
    <dbReference type="NCBI Taxonomy" id="2562239"/>
    <lineage>
        <taxon>Eukaryota</taxon>
        <taxon>Sar</taxon>
        <taxon>Alveolata</taxon>
        <taxon>Dinophyceae</taxon>
        <taxon>Suessiales</taxon>
        <taxon>Symbiodiniaceae</taxon>
        <taxon>Effrenium</taxon>
    </lineage>
</organism>
<feature type="region of interest" description="Disordered" evidence="2">
    <location>
        <begin position="44"/>
        <end position="63"/>
    </location>
</feature>
<comment type="caution">
    <text evidence="3">The sequence shown here is derived from an EMBL/GenBank/DDBJ whole genome shotgun (WGS) entry which is preliminary data.</text>
</comment>
<feature type="region of interest" description="Disordered" evidence="2">
    <location>
        <begin position="17"/>
        <end position="36"/>
    </location>
</feature>
<feature type="coiled-coil region" evidence="1">
    <location>
        <begin position="117"/>
        <end position="151"/>
    </location>
</feature>
<accession>A0AA36JNB3</accession>
<evidence type="ECO:0000256" key="1">
    <source>
        <dbReference type="SAM" id="Coils"/>
    </source>
</evidence>
<evidence type="ECO:0000313" key="3">
    <source>
        <dbReference type="EMBL" id="CAJ1408189.1"/>
    </source>
</evidence>
<protein>
    <submittedName>
        <fullName evidence="3">Uncharacterized protein</fullName>
    </submittedName>
</protein>
<evidence type="ECO:0000256" key="2">
    <source>
        <dbReference type="SAM" id="MobiDB-lite"/>
    </source>
</evidence>
<dbReference type="AlphaFoldDB" id="A0AA36JNB3"/>
<proteinExistence type="predicted"/>
<feature type="non-terminal residue" evidence="3">
    <location>
        <position position="183"/>
    </location>
</feature>
<evidence type="ECO:0000313" key="4">
    <source>
        <dbReference type="Proteomes" id="UP001178507"/>
    </source>
</evidence>
<dbReference type="Proteomes" id="UP001178507">
    <property type="component" value="Unassembled WGS sequence"/>
</dbReference>